<dbReference type="EMBL" id="CP011125">
    <property type="protein sequence ID" value="AKF04194.1"/>
    <property type="molecule type" value="Genomic_DNA"/>
</dbReference>
<dbReference type="AlphaFoldDB" id="A0A0F6SDX3"/>
<keyword evidence="7" id="KW-0694">RNA-binding</keyword>
<keyword evidence="6" id="KW-0067">ATP-binding</keyword>
<dbReference type="GO" id="GO:0000049">
    <property type="term" value="F:tRNA binding"/>
    <property type="evidence" value="ECO:0007669"/>
    <property type="project" value="UniProtKB-KW"/>
</dbReference>
<dbReference type="RefSeq" id="WP_053231561.1">
    <property type="nucleotide sequence ID" value="NZ_CP011125.1"/>
</dbReference>
<feature type="domain" description="TmcA/NAT10 N-terminal" evidence="10">
    <location>
        <begin position="4"/>
        <end position="130"/>
    </location>
</feature>
<dbReference type="InterPro" id="IPR032672">
    <property type="entry name" value="TmcA/NAT10/Kre33"/>
</dbReference>
<dbReference type="InterPro" id="IPR013562">
    <property type="entry name" value="TmcA/NAT10_N"/>
</dbReference>
<reference evidence="12 13" key="1">
    <citation type="submission" date="2015-03" db="EMBL/GenBank/DDBJ databases">
        <title>Genome assembly of Sandaracinus amylolyticus DSM 53668.</title>
        <authorList>
            <person name="Sharma G."/>
            <person name="Subramanian S."/>
        </authorList>
    </citation>
    <scope>NUCLEOTIDE SEQUENCE [LARGE SCALE GENOMIC DNA]</scope>
    <source>
        <strain evidence="12 13">DSM 53668</strain>
    </source>
</reference>
<keyword evidence="2" id="KW-0820">tRNA-binding</keyword>
<dbReference type="Pfam" id="PF13718">
    <property type="entry name" value="GNAT_acetyltr_2"/>
    <property type="match status" value="1"/>
</dbReference>
<dbReference type="GO" id="GO:1904812">
    <property type="term" value="P:rRNA acetylation involved in maturation of SSU-rRNA"/>
    <property type="evidence" value="ECO:0007669"/>
    <property type="project" value="TreeGrafter"/>
</dbReference>
<dbReference type="Gene3D" id="3.40.630.30">
    <property type="match status" value="1"/>
</dbReference>
<dbReference type="InterPro" id="IPR027417">
    <property type="entry name" value="P-loop_NTPase"/>
</dbReference>
<keyword evidence="5" id="KW-0547">Nucleotide-binding</keyword>
<keyword evidence="1" id="KW-0963">Cytoplasm</keyword>
<dbReference type="SUPFAM" id="SSF55729">
    <property type="entry name" value="Acyl-CoA N-acyltransferases (Nat)"/>
    <property type="match status" value="1"/>
</dbReference>
<dbReference type="PANTHER" id="PTHR10925:SF5">
    <property type="entry name" value="RNA CYTIDINE ACETYLTRANSFERASE"/>
    <property type="match status" value="1"/>
</dbReference>
<dbReference type="STRING" id="927083.DB32_001343"/>
<evidence type="ECO:0000256" key="2">
    <source>
        <dbReference type="ARBA" id="ARBA00022555"/>
    </source>
</evidence>
<feature type="domain" description="N-acetyltransferase" evidence="11">
    <location>
        <begin position="368"/>
        <end position="483"/>
    </location>
</feature>
<keyword evidence="13" id="KW-1185">Reference proteome</keyword>
<protein>
    <submittedName>
        <fullName evidence="12">Putative P-loop ATPase</fullName>
    </submittedName>
</protein>
<name>A0A0F6SDX3_9BACT</name>
<evidence type="ECO:0000256" key="1">
    <source>
        <dbReference type="ARBA" id="ARBA00022490"/>
    </source>
</evidence>
<keyword evidence="8" id="KW-0012">Acyltransferase</keyword>
<evidence type="ECO:0000256" key="4">
    <source>
        <dbReference type="ARBA" id="ARBA00022694"/>
    </source>
</evidence>
<evidence type="ECO:0000313" key="12">
    <source>
        <dbReference type="EMBL" id="AKF04194.1"/>
    </source>
</evidence>
<dbReference type="GO" id="GO:0005524">
    <property type="term" value="F:ATP binding"/>
    <property type="evidence" value="ECO:0007669"/>
    <property type="project" value="UniProtKB-KW"/>
</dbReference>
<dbReference type="HAMAP" id="MF_01886">
    <property type="entry name" value="tRNA_acetyltr_TmcA"/>
    <property type="match status" value="1"/>
</dbReference>
<dbReference type="Pfam" id="PF05127">
    <property type="entry name" value="NAT10_TcmA_helicase"/>
    <property type="match status" value="1"/>
</dbReference>
<dbReference type="Pfam" id="PF08351">
    <property type="entry name" value="TmcA_N"/>
    <property type="match status" value="1"/>
</dbReference>
<dbReference type="GO" id="GO:0051391">
    <property type="term" value="P:tRNA acetylation"/>
    <property type="evidence" value="ECO:0007669"/>
    <property type="project" value="InterPro"/>
</dbReference>
<proteinExistence type="inferred from homology"/>
<evidence type="ECO:0000256" key="5">
    <source>
        <dbReference type="ARBA" id="ARBA00022741"/>
    </source>
</evidence>
<dbReference type="InterPro" id="IPR007807">
    <property type="entry name" value="TcmA/NAT10_helicase"/>
</dbReference>
<sequence>MSPRHRRCVVLRGSADATRAAALARVAALEDARVLWVGEPATRFVSVREHGVRALVGRAFDVVVLDLHAGLDADVLGLACGMIWGGGTLVLRLPPEGEIPSARDEELIVAPHTATDVAHRFWARFERVLATTTARDDEATIGVAPHEVSGDAEQRRVIDVLGAAFAGGAPALAVLLADRGRGKSSALGLAIRDAIARSPAQRVAVSAASRDATAEIFRFALGAPDAVREGAVRFVTPRALAHDGEPFDVIVVDEAAQLPVPLLQRITRAHPHARIAFSSTCRGYEGTGRGFVLRFLEWARSEPRPMVELDLVRPIRWGEDDPLERFVEHALALDAEPAAIDEIDEHALEHAVVDRARLARDEVLLGELFGLLVHAHYRTTPGDLHRMLDAPNLAVHALLHRGHVVAASVIAHEGALAPELCDRLARGRGRIRGHALPDTLISHAGFAEAGALRMVRSVRIAVHPSLRRRGLARRLVEHVHATYSPDLFGTMFGATPELLRFRRELGYELVRVGASRGSRTGEPAAVMVRPASDRGAALVASMRIELARNLPRQLALLDADGEVGLEPELERALRADLPTPPPLDEDARRAIVARYVAGPQPFDAVALAVTSYVEDHADAIRALDARMRALVESRVRSAHGWERVAADAGYPTVAAAMRALRPAIRALFDHVERS</sequence>
<evidence type="ECO:0000256" key="6">
    <source>
        <dbReference type="ARBA" id="ARBA00022840"/>
    </source>
</evidence>
<evidence type="ECO:0000313" key="13">
    <source>
        <dbReference type="Proteomes" id="UP000034883"/>
    </source>
</evidence>
<dbReference type="InterPro" id="IPR000182">
    <property type="entry name" value="GNAT_dom"/>
</dbReference>
<organism evidence="12 13">
    <name type="scientific">Sandaracinus amylolyticus</name>
    <dbReference type="NCBI Taxonomy" id="927083"/>
    <lineage>
        <taxon>Bacteria</taxon>
        <taxon>Pseudomonadati</taxon>
        <taxon>Myxococcota</taxon>
        <taxon>Polyangia</taxon>
        <taxon>Polyangiales</taxon>
        <taxon>Sandaracinaceae</taxon>
        <taxon>Sandaracinus</taxon>
    </lineage>
</organism>
<dbReference type="GO" id="GO:0051392">
    <property type="term" value="F:tRNA cytidine N4-acetyltransferase activity"/>
    <property type="evidence" value="ECO:0007669"/>
    <property type="project" value="InterPro"/>
</dbReference>
<dbReference type="InterPro" id="IPR016181">
    <property type="entry name" value="Acyl_CoA_acyltransferase"/>
</dbReference>
<dbReference type="GO" id="GO:0002101">
    <property type="term" value="P:tRNA wobble cytosine modification"/>
    <property type="evidence" value="ECO:0007669"/>
    <property type="project" value="InterPro"/>
</dbReference>
<accession>A0A0F6SDX3</accession>
<feature type="domain" description="TcmA/NAT10 helicase" evidence="9">
    <location>
        <begin position="174"/>
        <end position="334"/>
    </location>
</feature>
<evidence type="ECO:0000256" key="3">
    <source>
        <dbReference type="ARBA" id="ARBA00022679"/>
    </source>
</evidence>
<evidence type="ECO:0000256" key="8">
    <source>
        <dbReference type="ARBA" id="ARBA00023315"/>
    </source>
</evidence>
<dbReference type="SUPFAM" id="SSF52540">
    <property type="entry name" value="P-loop containing nucleoside triphosphate hydrolases"/>
    <property type="match status" value="1"/>
</dbReference>
<dbReference type="GO" id="GO:1990883">
    <property type="term" value="F:18S rRNA cytidine N-acetyltransferase activity"/>
    <property type="evidence" value="ECO:0007669"/>
    <property type="project" value="TreeGrafter"/>
</dbReference>
<dbReference type="Proteomes" id="UP000034883">
    <property type="component" value="Chromosome"/>
</dbReference>
<dbReference type="Gene3D" id="3.40.50.300">
    <property type="entry name" value="P-loop containing nucleotide triphosphate hydrolases"/>
    <property type="match status" value="1"/>
</dbReference>
<evidence type="ECO:0000256" key="7">
    <source>
        <dbReference type="ARBA" id="ARBA00022884"/>
    </source>
</evidence>
<gene>
    <name evidence="12" type="ORF">DB32_001343</name>
</gene>
<dbReference type="Gene3D" id="3.40.50.11040">
    <property type="match status" value="1"/>
</dbReference>
<keyword evidence="4" id="KW-0819">tRNA processing</keyword>
<dbReference type="OrthoDB" id="5578851at2"/>
<dbReference type="InterPro" id="IPR024914">
    <property type="entry name" value="tRNA_acetyltr_TmcA"/>
</dbReference>
<evidence type="ECO:0000259" key="11">
    <source>
        <dbReference type="Pfam" id="PF13718"/>
    </source>
</evidence>
<evidence type="ECO:0000259" key="9">
    <source>
        <dbReference type="Pfam" id="PF05127"/>
    </source>
</evidence>
<dbReference type="PANTHER" id="PTHR10925">
    <property type="entry name" value="N-ACETYLTRANSFERASE 10"/>
    <property type="match status" value="1"/>
</dbReference>
<keyword evidence="3" id="KW-0808">Transferase</keyword>
<dbReference type="KEGG" id="samy:DB32_001343"/>
<evidence type="ECO:0000259" key="10">
    <source>
        <dbReference type="Pfam" id="PF08351"/>
    </source>
</evidence>